<protein>
    <submittedName>
        <fullName evidence="2">Uncharacterized protein</fullName>
    </submittedName>
</protein>
<dbReference type="OrthoDB" id="10428956at2759"/>
<evidence type="ECO:0000313" key="2">
    <source>
        <dbReference type="EMBL" id="KIW35120.1"/>
    </source>
</evidence>
<dbReference type="HOGENOM" id="CLU_1686374_0_0_1"/>
<reference evidence="2 3" key="1">
    <citation type="submission" date="2015-01" db="EMBL/GenBank/DDBJ databases">
        <title>The Genome Sequence of Cladophialophora immunda CBS83496.</title>
        <authorList>
            <consortium name="The Broad Institute Genomics Platform"/>
            <person name="Cuomo C."/>
            <person name="de Hoog S."/>
            <person name="Gorbushina A."/>
            <person name="Stielow B."/>
            <person name="Teixiera M."/>
            <person name="Abouelleil A."/>
            <person name="Chapman S.B."/>
            <person name="Priest M."/>
            <person name="Young S.K."/>
            <person name="Wortman J."/>
            <person name="Nusbaum C."/>
            <person name="Birren B."/>
        </authorList>
    </citation>
    <scope>NUCLEOTIDE SEQUENCE [LARGE SCALE GENOMIC DNA]</scope>
    <source>
        <strain evidence="2 3">CBS 83496</strain>
    </source>
</reference>
<dbReference type="GeneID" id="27341031"/>
<dbReference type="EMBL" id="KN847040">
    <property type="protein sequence ID" value="KIW35120.1"/>
    <property type="molecule type" value="Genomic_DNA"/>
</dbReference>
<evidence type="ECO:0000313" key="3">
    <source>
        <dbReference type="Proteomes" id="UP000054466"/>
    </source>
</evidence>
<dbReference type="VEuPathDB" id="FungiDB:PV07_01837"/>
<dbReference type="RefSeq" id="XP_016255336.1">
    <property type="nucleotide sequence ID" value="XM_016388408.1"/>
</dbReference>
<keyword evidence="1" id="KW-1133">Transmembrane helix</keyword>
<organism evidence="2 3">
    <name type="scientific">Cladophialophora immunda</name>
    <dbReference type="NCBI Taxonomy" id="569365"/>
    <lineage>
        <taxon>Eukaryota</taxon>
        <taxon>Fungi</taxon>
        <taxon>Dikarya</taxon>
        <taxon>Ascomycota</taxon>
        <taxon>Pezizomycotina</taxon>
        <taxon>Eurotiomycetes</taxon>
        <taxon>Chaetothyriomycetidae</taxon>
        <taxon>Chaetothyriales</taxon>
        <taxon>Herpotrichiellaceae</taxon>
        <taxon>Cladophialophora</taxon>
    </lineage>
</organism>
<keyword evidence="1" id="KW-0812">Transmembrane</keyword>
<dbReference type="AlphaFoldDB" id="A0A0D2CYW8"/>
<keyword evidence="3" id="KW-1185">Reference proteome</keyword>
<name>A0A0D2CYW8_9EURO</name>
<feature type="transmembrane region" description="Helical" evidence="1">
    <location>
        <begin position="14"/>
        <end position="37"/>
    </location>
</feature>
<proteinExistence type="predicted"/>
<evidence type="ECO:0000256" key="1">
    <source>
        <dbReference type="SAM" id="Phobius"/>
    </source>
</evidence>
<keyword evidence="1" id="KW-0472">Membrane</keyword>
<sequence length="156" mass="16622">MSSSSGLSFAGESLLFIGGLGGMTFLGVFGIAALGAWAEGMQEGKDFEGERRSRSHFAPQVPGQCPLMPSLDFGNNLAGMCRRCGSSGGSAIPPTSTFSSSSTTAWTFGMRAYEGFGQGARSSQRERVQAMADGELFDLMEEIVQESRRRRTAARQ</sequence>
<dbReference type="Proteomes" id="UP000054466">
    <property type="component" value="Unassembled WGS sequence"/>
</dbReference>
<gene>
    <name evidence="2" type="ORF">PV07_01837</name>
</gene>
<accession>A0A0D2CYW8</accession>